<dbReference type="InterPro" id="IPR011836">
    <property type="entry name" value="YhdP"/>
</dbReference>
<sequence>MSWIFRKLTLFCFWGLVTFSVILAVFASSVGYLLPYLDNYRPQIERNLTQITGYPVSLGPVDGALEGVDPIFSVSDFRLTANGTPAIDIDEVQVRIDTIHSLLSLQPQFTYIRFVQPSISLQETDGQWRLNGAEAKQQANDDIGLERVLGYLSAQKNFSIQEARLQLHSERLGFHRVSFPEIYLFQKQFESLLTSTFYLDDGKEPFQVNARIEEPLGFLGHYRVNAEIEMPMIDLPVSALFSDTVPAFKSARFGGNVWVNALVGKEVSAQLASTTLQLGFENGEEYHVSGAATMQLKLDKPSVKLDVKGLTFVDADGASYTESNLALNWSEITRRATLSYDQLNLELANRLAQQFLPEETRASKILSGLAPRGMAKNGRLTLDFKGDEPHFELVTNLASASVEGHNGIPRANNIDAVFGLSDTNGYIDFIGHDSQLAFDELYDDAWLTQSVSGYVRWQKQQDIYLVAGQDLVIERNGANVQGGFRLEVRQDLPDWIALDLHGDNLPVVDRLTYVPPNVLNKDLNQWLKESFANAGQVESFDLLIHSNLSDNYDSHVRLQMDVSDLSLTFDKNWPTAEKVNGHFELDKSGVLVQVDSAMMQSMPVSNLAISVPVVNGEADWLKINGGMQEDSKNVLSMLSASPLADSVLKPFENWQLTGDISGQFDISIPFNEALSPKIDLQVDFAQNPLTIGDIGLSLDIDTGQLKYDSENGLLGSEFTATLFGGQSHLTLSSTQSEQGMSVLGDLSGEVQPQMIARWHKLPDAVIEQVSGSTQYRGTLAVNQSQDGQVDLSIESDLQGVEIALPAPVGKVATDSKSLDIKLRQHEQDLVVDVDYDDLSKGRFLIQGTGFTGGELLLSATKDMSFAQSIPKGLVVRGALDDLAVSSWQDIIFGLHQELVLSKPTESGPPAWLSTVDLIIDQVDVNDNNQWNNLKIRYDGSQNQALLVNADEVNFALRNSNGQPDLHFGFLSWRFAKEDELSAADSDLNTASETGLNEVDRAPIAAKDVPNMTLSVDELYLNDKPYGDWQLKISQQGDALRIDPISTKLKTGNFNASLFWQDTGPSSNVEFMVNTKGKDLAELTGKFSDEAFVSSDSFNINVALSWHGHPFHFDRESVTGRIGFLAEDGNFSQVDELPAFLKALGIFNVGALSRRLTLDFSDIYEPGLTYDEFKGEMILKDGVLTTKKPVSIISPTAELYLSGTANIVDETLDETLTATFPISGTLPLAGLIWGTPQLAGLLFITDKLIGDQISKVTSVQYKVKGSFSEPEMTPVRYKPKERNN</sequence>
<dbReference type="InterPro" id="IPR025263">
    <property type="entry name" value="YhdP_central"/>
</dbReference>
<dbReference type="PANTHER" id="PTHR38690">
    <property type="entry name" value="PROTEASE-RELATED"/>
    <property type="match status" value="1"/>
</dbReference>
<keyword evidence="3" id="KW-1185">Reference proteome</keyword>
<accession>A0A366CT93</accession>
<dbReference type="Pfam" id="PF13116">
    <property type="entry name" value="YhdP"/>
    <property type="match status" value="1"/>
</dbReference>
<name>A0A366CT93_9GAMM</name>
<evidence type="ECO:0000259" key="1">
    <source>
        <dbReference type="Pfam" id="PF13116"/>
    </source>
</evidence>
<dbReference type="NCBIfam" id="TIGR02099">
    <property type="entry name" value="YhdP family protein"/>
    <property type="match status" value="1"/>
</dbReference>
<gene>
    <name evidence="2" type="ORF">DFP76_11456</name>
</gene>
<dbReference type="RefSeq" id="WP_113875761.1">
    <property type="nucleotide sequence ID" value="NZ_QNRF01000014.1"/>
</dbReference>
<comment type="caution">
    <text evidence="2">The sequence shown here is derived from an EMBL/GenBank/DDBJ whole genome shotgun (WGS) entry which is preliminary data.</text>
</comment>
<dbReference type="OrthoDB" id="9762238at2"/>
<dbReference type="EMBL" id="QNRF01000014">
    <property type="protein sequence ID" value="RBO78591.1"/>
    <property type="molecule type" value="Genomic_DNA"/>
</dbReference>
<dbReference type="PANTHER" id="PTHR38690:SF1">
    <property type="entry name" value="PROTEASE"/>
    <property type="match status" value="1"/>
</dbReference>
<feature type="domain" description="YhdP central" evidence="1">
    <location>
        <begin position="1"/>
        <end position="1270"/>
    </location>
</feature>
<dbReference type="Proteomes" id="UP000252086">
    <property type="component" value="Unassembled WGS sequence"/>
</dbReference>
<protein>
    <submittedName>
        <fullName evidence="2">Uncharacterized protein (TIGR02099 family)</fullName>
    </submittedName>
</protein>
<organism evidence="2 3">
    <name type="scientific">Marinomonas aquiplantarum</name>
    <dbReference type="NCBI Taxonomy" id="491951"/>
    <lineage>
        <taxon>Bacteria</taxon>
        <taxon>Pseudomonadati</taxon>
        <taxon>Pseudomonadota</taxon>
        <taxon>Gammaproteobacteria</taxon>
        <taxon>Oceanospirillales</taxon>
        <taxon>Oceanospirillaceae</taxon>
        <taxon>Marinomonas</taxon>
    </lineage>
</organism>
<evidence type="ECO:0000313" key="3">
    <source>
        <dbReference type="Proteomes" id="UP000252086"/>
    </source>
</evidence>
<evidence type="ECO:0000313" key="2">
    <source>
        <dbReference type="EMBL" id="RBO78591.1"/>
    </source>
</evidence>
<reference evidence="2 3" key="1">
    <citation type="submission" date="2018-06" db="EMBL/GenBank/DDBJ databases">
        <title>Genomic Encyclopedia of Type Strains, Phase III (KMG-III): the genomes of soil and plant-associated and newly described type strains.</title>
        <authorList>
            <person name="Whitman W."/>
        </authorList>
    </citation>
    <scope>NUCLEOTIDE SEQUENCE [LARGE SCALE GENOMIC DNA]</scope>
    <source>
        <strain evidence="2 3">CECT 7732</strain>
    </source>
</reference>
<proteinExistence type="predicted"/>